<sequence length="86" mass="8550">MSRDPTGSRNTAAPAALGRLRPGNARLSADGPGRSGSGNHAVADLAVRWSGGRGALPAGQAAVPAVIILTAAPTTCKHRLAEVSGR</sequence>
<proteinExistence type="predicted"/>
<gene>
    <name evidence="2" type="ORF">GCM10010466_13200</name>
</gene>
<accession>A0ABP6MSQ9</accession>
<name>A0ABP6MSQ9_9ACTN</name>
<protein>
    <submittedName>
        <fullName evidence="2">Uncharacterized protein</fullName>
    </submittedName>
</protein>
<organism evidence="2 3">
    <name type="scientific">Planomonospora alba</name>
    <dbReference type="NCBI Taxonomy" id="161354"/>
    <lineage>
        <taxon>Bacteria</taxon>
        <taxon>Bacillati</taxon>
        <taxon>Actinomycetota</taxon>
        <taxon>Actinomycetes</taxon>
        <taxon>Streptosporangiales</taxon>
        <taxon>Streptosporangiaceae</taxon>
        <taxon>Planomonospora</taxon>
    </lineage>
</organism>
<feature type="compositionally biased region" description="Polar residues" evidence="1">
    <location>
        <begin position="1"/>
        <end position="11"/>
    </location>
</feature>
<evidence type="ECO:0000313" key="2">
    <source>
        <dbReference type="EMBL" id="GAA3123682.1"/>
    </source>
</evidence>
<keyword evidence="3" id="KW-1185">Reference proteome</keyword>
<comment type="caution">
    <text evidence="2">The sequence shown here is derived from an EMBL/GenBank/DDBJ whole genome shotgun (WGS) entry which is preliminary data.</text>
</comment>
<dbReference type="EMBL" id="BAAAUT010000008">
    <property type="protein sequence ID" value="GAA3123682.1"/>
    <property type="molecule type" value="Genomic_DNA"/>
</dbReference>
<feature type="region of interest" description="Disordered" evidence="1">
    <location>
        <begin position="1"/>
        <end position="38"/>
    </location>
</feature>
<evidence type="ECO:0000313" key="3">
    <source>
        <dbReference type="Proteomes" id="UP001500320"/>
    </source>
</evidence>
<evidence type="ECO:0000256" key="1">
    <source>
        <dbReference type="SAM" id="MobiDB-lite"/>
    </source>
</evidence>
<reference evidence="3" key="1">
    <citation type="journal article" date="2019" name="Int. J. Syst. Evol. Microbiol.">
        <title>The Global Catalogue of Microorganisms (GCM) 10K type strain sequencing project: providing services to taxonomists for standard genome sequencing and annotation.</title>
        <authorList>
            <consortium name="The Broad Institute Genomics Platform"/>
            <consortium name="The Broad Institute Genome Sequencing Center for Infectious Disease"/>
            <person name="Wu L."/>
            <person name="Ma J."/>
        </authorList>
    </citation>
    <scope>NUCLEOTIDE SEQUENCE [LARGE SCALE GENOMIC DNA]</scope>
    <source>
        <strain evidence="3">JCM 9373</strain>
    </source>
</reference>
<dbReference type="Proteomes" id="UP001500320">
    <property type="component" value="Unassembled WGS sequence"/>
</dbReference>